<dbReference type="EMBL" id="PVXQ01000025">
    <property type="protein sequence ID" value="PRR81709.1"/>
    <property type="molecule type" value="Genomic_DNA"/>
</dbReference>
<organism evidence="6 7">
    <name type="scientific">Clostridium vincentii</name>
    <dbReference type="NCBI Taxonomy" id="52704"/>
    <lineage>
        <taxon>Bacteria</taxon>
        <taxon>Bacillati</taxon>
        <taxon>Bacillota</taxon>
        <taxon>Clostridia</taxon>
        <taxon>Eubacteriales</taxon>
        <taxon>Clostridiaceae</taxon>
        <taxon>Clostridium</taxon>
    </lineage>
</organism>
<dbReference type="CDD" id="cd06291">
    <property type="entry name" value="PBP1_Qymf-like"/>
    <property type="match status" value="1"/>
</dbReference>
<dbReference type="InterPro" id="IPR028082">
    <property type="entry name" value="Peripla_BP_I"/>
</dbReference>
<sequence>MATIKDVAKRAGVSVGSVSNFINNMEVKPKTKFLIEEAIKELKYEPNIYARGFKLNKTNTIALIIPSIWHPFFSEMAYNIEKSLRKYEMKMILCNTEDNYENEVQYITMAKQNKVDGIIAITYSDIDKYISSNIPIISIDRYFSDNITYVSSDNFNGGKIAAYELVKSGCENLAFIGSGSKIDNATRKRKQGFISYCEENNISYKLCDELGKTKNFSSILNDFLSENFKCIKKIDGIFTITDDYAFQVIEKLEKLNIEVPNDVQVIGYDGSRSCAKDNIKISTIRQPVDMIAKEAVEYLIKLIDKKEIQKEIILPVKFVKGYTTK</sequence>
<accession>A0A2T0BCT1</accession>
<dbReference type="RefSeq" id="WP_106060265.1">
    <property type="nucleotide sequence ID" value="NZ_PVXQ01000025.1"/>
</dbReference>
<keyword evidence="7" id="KW-1185">Reference proteome</keyword>
<dbReference type="PANTHER" id="PTHR30146:SF95">
    <property type="entry name" value="RIBOSE OPERON REPRESSOR"/>
    <property type="match status" value="1"/>
</dbReference>
<dbReference type="PROSITE" id="PS00356">
    <property type="entry name" value="HTH_LACI_1"/>
    <property type="match status" value="1"/>
</dbReference>
<dbReference type="SUPFAM" id="SSF53822">
    <property type="entry name" value="Periplasmic binding protein-like I"/>
    <property type="match status" value="1"/>
</dbReference>
<evidence type="ECO:0000313" key="7">
    <source>
        <dbReference type="Proteomes" id="UP000239471"/>
    </source>
</evidence>
<proteinExistence type="predicted"/>
<dbReference type="OrthoDB" id="369222at2"/>
<dbReference type="SMART" id="SM00354">
    <property type="entry name" value="HTH_LACI"/>
    <property type="match status" value="1"/>
</dbReference>
<dbReference type="CDD" id="cd01392">
    <property type="entry name" value="HTH_LacI"/>
    <property type="match status" value="1"/>
</dbReference>
<protein>
    <submittedName>
        <fullName evidence="6">Catabolite control protein A</fullName>
    </submittedName>
</protein>
<reference evidence="6 7" key="1">
    <citation type="submission" date="2018-03" db="EMBL/GenBank/DDBJ databases">
        <title>Genome sequence of Clostridium vincentii DSM 10228.</title>
        <authorList>
            <person name="Poehlein A."/>
            <person name="Daniel R."/>
        </authorList>
    </citation>
    <scope>NUCLEOTIDE SEQUENCE [LARGE SCALE GENOMIC DNA]</scope>
    <source>
        <strain evidence="6 7">DSM 10228</strain>
    </source>
</reference>
<dbReference type="InterPro" id="IPR000843">
    <property type="entry name" value="HTH_LacI"/>
</dbReference>
<dbReference type="Pfam" id="PF00356">
    <property type="entry name" value="LacI"/>
    <property type="match status" value="1"/>
</dbReference>
<dbReference type="AlphaFoldDB" id="A0A2T0BCT1"/>
<evidence type="ECO:0000256" key="3">
    <source>
        <dbReference type="ARBA" id="ARBA00023125"/>
    </source>
</evidence>
<dbReference type="InterPro" id="IPR025997">
    <property type="entry name" value="SBP_2_dom"/>
</dbReference>
<dbReference type="PANTHER" id="PTHR30146">
    <property type="entry name" value="LACI-RELATED TRANSCRIPTIONAL REPRESSOR"/>
    <property type="match status" value="1"/>
</dbReference>
<dbReference type="GO" id="GO:0000976">
    <property type="term" value="F:transcription cis-regulatory region binding"/>
    <property type="evidence" value="ECO:0007669"/>
    <property type="project" value="TreeGrafter"/>
</dbReference>
<comment type="caution">
    <text evidence="6">The sequence shown here is derived from an EMBL/GenBank/DDBJ whole genome shotgun (WGS) entry which is preliminary data.</text>
</comment>
<dbReference type="Proteomes" id="UP000239471">
    <property type="component" value="Unassembled WGS sequence"/>
</dbReference>
<name>A0A2T0BCT1_9CLOT</name>
<keyword evidence="4" id="KW-0804">Transcription</keyword>
<evidence type="ECO:0000259" key="5">
    <source>
        <dbReference type="PROSITE" id="PS50932"/>
    </source>
</evidence>
<dbReference type="Gene3D" id="1.10.260.40">
    <property type="entry name" value="lambda repressor-like DNA-binding domains"/>
    <property type="match status" value="1"/>
</dbReference>
<dbReference type="Pfam" id="PF13407">
    <property type="entry name" value="Peripla_BP_4"/>
    <property type="match status" value="1"/>
</dbReference>
<evidence type="ECO:0000313" key="6">
    <source>
        <dbReference type="EMBL" id="PRR81709.1"/>
    </source>
</evidence>
<dbReference type="InterPro" id="IPR010982">
    <property type="entry name" value="Lambda_DNA-bd_dom_sf"/>
</dbReference>
<keyword evidence="1" id="KW-0678">Repressor</keyword>
<keyword evidence="3" id="KW-0238">DNA-binding</keyword>
<dbReference type="GO" id="GO:0003700">
    <property type="term" value="F:DNA-binding transcription factor activity"/>
    <property type="evidence" value="ECO:0007669"/>
    <property type="project" value="TreeGrafter"/>
</dbReference>
<feature type="domain" description="HTH lacI-type" evidence="5">
    <location>
        <begin position="2"/>
        <end position="55"/>
    </location>
</feature>
<evidence type="ECO:0000256" key="1">
    <source>
        <dbReference type="ARBA" id="ARBA00022491"/>
    </source>
</evidence>
<dbReference type="PROSITE" id="PS50932">
    <property type="entry name" value="HTH_LACI_2"/>
    <property type="match status" value="1"/>
</dbReference>
<dbReference type="SUPFAM" id="SSF47413">
    <property type="entry name" value="lambda repressor-like DNA-binding domains"/>
    <property type="match status" value="1"/>
</dbReference>
<gene>
    <name evidence="6" type="primary">ccpA_2</name>
    <name evidence="6" type="ORF">CLVI_23180</name>
</gene>
<evidence type="ECO:0000256" key="2">
    <source>
        <dbReference type="ARBA" id="ARBA00023015"/>
    </source>
</evidence>
<dbReference type="Gene3D" id="3.40.50.2300">
    <property type="match status" value="2"/>
</dbReference>
<evidence type="ECO:0000256" key="4">
    <source>
        <dbReference type="ARBA" id="ARBA00023163"/>
    </source>
</evidence>
<keyword evidence="2" id="KW-0805">Transcription regulation</keyword>